<name>A0AAW5HJK1_PSEPU</name>
<dbReference type="AlphaFoldDB" id="A0AAW5HJK1"/>
<accession>A0AAW5HJK1</accession>
<proteinExistence type="predicted"/>
<comment type="caution">
    <text evidence="1">The sequence shown here is derived from an EMBL/GenBank/DDBJ whole genome shotgun (WGS) entry which is preliminary data.</text>
</comment>
<evidence type="ECO:0000313" key="1">
    <source>
        <dbReference type="EMBL" id="MCO1621320.1"/>
    </source>
</evidence>
<dbReference type="Proteomes" id="UP001202943">
    <property type="component" value="Unassembled WGS sequence"/>
</dbReference>
<evidence type="ECO:0000313" key="2">
    <source>
        <dbReference type="Proteomes" id="UP001202943"/>
    </source>
</evidence>
<reference evidence="1" key="1">
    <citation type="submission" date="2022-05" db="EMBL/GenBank/DDBJ databases">
        <authorList>
            <person name="Yi M."/>
        </authorList>
    </citation>
    <scope>NUCLEOTIDE SEQUENCE</scope>
    <source>
        <strain evidence="1">DS2</strain>
    </source>
</reference>
<sequence length="91" mass="10128">MPKARIAVIISPDEYDAFAAIIGHDPEFPKTYDDWLKRTTKENEQHRARGEVINEVTIHPQELADWCKACGLDPAFIHLGAVAVAKSSGQK</sequence>
<gene>
    <name evidence="1" type="ORF">M8C81_11985</name>
</gene>
<organism evidence="1 2">
    <name type="scientific">Pseudomonas putida</name>
    <name type="common">Arthrobacter siderocapsulatus</name>
    <dbReference type="NCBI Taxonomy" id="303"/>
    <lineage>
        <taxon>Bacteria</taxon>
        <taxon>Pseudomonadati</taxon>
        <taxon>Pseudomonadota</taxon>
        <taxon>Gammaproteobacteria</taxon>
        <taxon>Pseudomonadales</taxon>
        <taxon>Pseudomonadaceae</taxon>
        <taxon>Pseudomonas</taxon>
    </lineage>
</organism>
<reference evidence="1" key="2">
    <citation type="submission" date="2023-08" db="EMBL/GenBank/DDBJ databases">
        <title>Isolation, Identification, Denitrification Characteristics of A Highly Efficient Aerobic Denitrifying Bacterial Strain DS2.</title>
        <authorList>
            <person name="Wang H."/>
        </authorList>
    </citation>
    <scope>NUCLEOTIDE SEQUENCE</scope>
    <source>
        <strain evidence="1">DS2</strain>
    </source>
</reference>
<dbReference type="RefSeq" id="WP_252459573.1">
    <property type="nucleotide sequence ID" value="NZ_JAMHFX010000162.1"/>
</dbReference>
<dbReference type="EMBL" id="JAMHFX010000162">
    <property type="protein sequence ID" value="MCO1621320.1"/>
    <property type="molecule type" value="Genomic_DNA"/>
</dbReference>
<protein>
    <submittedName>
        <fullName evidence="1">Uncharacterized protein</fullName>
    </submittedName>
</protein>